<dbReference type="GO" id="GO:0005737">
    <property type="term" value="C:cytoplasm"/>
    <property type="evidence" value="ECO:0007669"/>
    <property type="project" value="UniProtKB-SubCell"/>
</dbReference>
<keyword evidence="3 6" id="KW-0133">Cell shape</keyword>
<comment type="caution">
    <text evidence="7">The sequence shown here is derived from an EMBL/GenBank/DDBJ whole genome shotgun (WGS) entry which is preliminary data.</text>
</comment>
<dbReference type="InterPro" id="IPR011229">
    <property type="entry name" value="Cell_cycle_GpsB"/>
</dbReference>
<evidence type="ECO:0000256" key="5">
    <source>
        <dbReference type="ARBA" id="ARBA00023306"/>
    </source>
</evidence>
<dbReference type="AlphaFoldDB" id="A0A829BXH2"/>
<evidence type="ECO:0000256" key="6">
    <source>
        <dbReference type="HAMAP-Rule" id="MF_02011"/>
    </source>
</evidence>
<name>A0A829BXH2_STRMG</name>
<dbReference type="HAMAP" id="MF_02011">
    <property type="entry name" value="GpsB"/>
    <property type="match status" value="1"/>
</dbReference>
<organism evidence="7 8">
    <name type="scientific">Streptococcus mutans SM6</name>
    <dbReference type="NCBI Taxonomy" id="857119"/>
    <lineage>
        <taxon>Bacteria</taxon>
        <taxon>Bacillati</taxon>
        <taxon>Bacillota</taxon>
        <taxon>Bacilli</taxon>
        <taxon>Lactobacillales</taxon>
        <taxon>Streptococcaceae</taxon>
        <taxon>Streptococcus</taxon>
    </lineage>
</organism>
<evidence type="ECO:0000313" key="8">
    <source>
        <dbReference type="Proteomes" id="UP000011676"/>
    </source>
</evidence>
<protein>
    <recommendedName>
        <fullName evidence="6">Cell cycle protein GpsB</fullName>
    </recommendedName>
    <alternativeName>
        <fullName evidence="6">Guiding PBP1-shuttling protein</fullName>
    </alternativeName>
</protein>
<dbReference type="PANTHER" id="PTHR35794:SF1">
    <property type="entry name" value="CELL CYCLE PROTEIN GPSB"/>
    <property type="match status" value="1"/>
</dbReference>
<comment type="subunit">
    <text evidence="6">Forms polymers through the coiled coil domains. Interacts with PBP1, MreC and EzrA.</text>
</comment>
<dbReference type="PIRSF" id="PIRSF029938">
    <property type="entry name" value="UCP029938"/>
    <property type="match status" value="1"/>
</dbReference>
<keyword evidence="1 6" id="KW-0963">Cytoplasm</keyword>
<evidence type="ECO:0000313" key="7">
    <source>
        <dbReference type="EMBL" id="EMC25227.1"/>
    </source>
</evidence>
<comment type="function">
    <text evidence="6">Divisome component that associates with the complex late in its assembly, after the Z-ring is formed, and is dependent on DivIC and PBP2B for its recruitment to the divisome. Together with EzrA, is a key component of the system that regulates PBP1 localization during cell cycle progression. Its main role could be the removal of PBP1 from the cell pole after pole maturation is completed. Also contributes to the recruitment of PBP1 to the division complex. Not essential for septum formation.</text>
</comment>
<keyword evidence="5 6" id="KW-0131">Cell cycle</keyword>
<dbReference type="Pfam" id="PF05103">
    <property type="entry name" value="DivIVA"/>
    <property type="match status" value="1"/>
</dbReference>
<evidence type="ECO:0000256" key="2">
    <source>
        <dbReference type="ARBA" id="ARBA00022618"/>
    </source>
</evidence>
<dbReference type="GeneID" id="93859960"/>
<evidence type="ECO:0000256" key="1">
    <source>
        <dbReference type="ARBA" id="ARBA00022490"/>
    </source>
</evidence>
<accession>A0A829BXH2</accession>
<dbReference type="EMBL" id="AHSR01000007">
    <property type="protein sequence ID" value="EMC25227.1"/>
    <property type="molecule type" value="Genomic_DNA"/>
</dbReference>
<dbReference type="PANTHER" id="PTHR35794">
    <property type="entry name" value="CELL DIVISION PROTEIN DIVIVA"/>
    <property type="match status" value="1"/>
</dbReference>
<evidence type="ECO:0000256" key="4">
    <source>
        <dbReference type="ARBA" id="ARBA00023054"/>
    </source>
</evidence>
<comment type="subcellular location">
    <subcellularLocation>
        <location evidence="6">Cytoplasm</location>
    </subcellularLocation>
    <text evidence="6">Shuttles between the lateral wall and the division site in a cell cycle-dependent manner.</text>
</comment>
<keyword evidence="4 6" id="KW-0175">Coiled coil</keyword>
<dbReference type="NCBIfam" id="TIGR03544">
    <property type="entry name" value="DivI1A_domain"/>
    <property type="match status" value="1"/>
</dbReference>
<dbReference type="Proteomes" id="UP000011676">
    <property type="component" value="Unassembled WGS sequence"/>
</dbReference>
<keyword evidence="2 6" id="KW-0132">Cell division</keyword>
<dbReference type="Gene3D" id="6.10.250.660">
    <property type="match status" value="1"/>
</dbReference>
<proteinExistence type="inferred from homology"/>
<dbReference type="GO" id="GO:0008360">
    <property type="term" value="P:regulation of cell shape"/>
    <property type="evidence" value="ECO:0007669"/>
    <property type="project" value="UniProtKB-UniRule"/>
</dbReference>
<gene>
    <name evidence="6" type="primary">gpsB</name>
    <name evidence="7" type="ORF">SMU82_01926</name>
</gene>
<dbReference type="GO" id="GO:0051301">
    <property type="term" value="P:cell division"/>
    <property type="evidence" value="ECO:0007669"/>
    <property type="project" value="UniProtKB-UniRule"/>
</dbReference>
<evidence type="ECO:0000256" key="3">
    <source>
        <dbReference type="ARBA" id="ARBA00022960"/>
    </source>
</evidence>
<sequence length="112" mass="12980">MASIMYTPKDIFEQEFKSSMRGYDKKEVDEFLDDIIKDYETYISTIEELRQENTRLKEEVKQAKKRQEAAQTTVSPAASVSSSRVATTATNFDILKRISRLEKEVFGKQITE</sequence>
<dbReference type="RefSeq" id="WP_002263050.1">
    <property type="nucleotide sequence ID" value="NZ_AHSR01000007.1"/>
</dbReference>
<reference evidence="7 8" key="1">
    <citation type="journal article" date="2013" name="Mol. Biol. Evol.">
        <title>Evolutionary and population genomics of the cavity causing bacteria Streptococcus mutans.</title>
        <authorList>
            <person name="Cornejo O.E."/>
            <person name="Lefebure T."/>
            <person name="Pavinski Bitar P.D."/>
            <person name="Lang P."/>
            <person name="Richards V.P."/>
            <person name="Eilertson K."/>
            <person name="Do T."/>
            <person name="Beighton D."/>
            <person name="Zeng L."/>
            <person name="Ahn S.J."/>
            <person name="Burne R.A."/>
            <person name="Siepel A."/>
            <person name="Bustamante C.D."/>
            <person name="Stanhope M.J."/>
        </authorList>
    </citation>
    <scope>NUCLEOTIDE SEQUENCE [LARGE SCALE GENOMIC DNA]</scope>
    <source>
        <strain evidence="7 8">SM6</strain>
    </source>
</reference>
<dbReference type="InterPro" id="IPR007793">
    <property type="entry name" value="DivIVA_fam"/>
</dbReference>
<comment type="similarity">
    <text evidence="6">Belongs to the GpsB family.</text>
</comment>
<dbReference type="NCBIfam" id="NF010725">
    <property type="entry name" value="PRK14127.1"/>
    <property type="match status" value="1"/>
</dbReference>
<dbReference type="InterPro" id="IPR019933">
    <property type="entry name" value="DivIVA_domain"/>
</dbReference>
<dbReference type="SMR" id="A0A829BXH2"/>
<feature type="coiled-coil region" evidence="6">
    <location>
        <begin position="32"/>
        <end position="73"/>
    </location>
</feature>